<reference evidence="3" key="2">
    <citation type="submission" date="2017-06" db="EMBL/GenBank/DDBJ databases">
        <title>WGS assembly of Brachypodium distachyon.</title>
        <authorList>
            <consortium name="The International Brachypodium Initiative"/>
            <person name="Lucas S."/>
            <person name="Harmon-Smith M."/>
            <person name="Lail K."/>
            <person name="Tice H."/>
            <person name="Grimwood J."/>
            <person name="Bruce D."/>
            <person name="Barry K."/>
            <person name="Shu S."/>
            <person name="Lindquist E."/>
            <person name="Wang M."/>
            <person name="Pitluck S."/>
            <person name="Vogel J.P."/>
            <person name="Garvin D.F."/>
            <person name="Mockler T.C."/>
            <person name="Schmutz J."/>
            <person name="Rokhsar D."/>
            <person name="Bevan M.W."/>
        </authorList>
    </citation>
    <scope>NUCLEOTIDE SEQUENCE</scope>
    <source>
        <strain evidence="3">Bd21</strain>
    </source>
</reference>
<gene>
    <name evidence="4" type="primary">LOC100843291</name>
    <name evidence="3" type="ORF">BRADI_4g34530v3</name>
</gene>
<reference evidence="3 4" key="1">
    <citation type="journal article" date="2010" name="Nature">
        <title>Genome sequencing and analysis of the model grass Brachypodium distachyon.</title>
        <authorList>
            <consortium name="International Brachypodium Initiative"/>
        </authorList>
    </citation>
    <scope>NUCLEOTIDE SEQUENCE [LARGE SCALE GENOMIC DNA]</scope>
    <source>
        <strain evidence="3 4">Bd21</strain>
    </source>
</reference>
<keyword evidence="5" id="KW-1185">Reference proteome</keyword>
<dbReference type="InterPro" id="IPR044821">
    <property type="entry name" value="At1g28695/At4g15970-like"/>
</dbReference>
<feature type="chain" id="PRO_5014095494" description="Nucleotide-diphospho-sugar transferase domain-containing protein" evidence="1">
    <location>
        <begin position="19"/>
        <end position="345"/>
    </location>
</feature>
<dbReference type="AlphaFoldDB" id="I1IRK1"/>
<dbReference type="EnsemblPlants" id="KQJ90911">
    <property type="protein sequence ID" value="KQJ90911"/>
    <property type="gene ID" value="BRADI_4g34530v3"/>
</dbReference>
<dbReference type="KEGG" id="bdi:100843291"/>
<name>I1IRK1_BRADI</name>
<accession>I1IRK1</accession>
<dbReference type="EMBL" id="CM000883">
    <property type="protein sequence ID" value="KQJ90911.1"/>
    <property type="molecule type" value="Genomic_DNA"/>
</dbReference>
<evidence type="ECO:0000256" key="1">
    <source>
        <dbReference type="SAM" id="SignalP"/>
    </source>
</evidence>
<feature type="signal peptide" evidence="1">
    <location>
        <begin position="1"/>
        <end position="18"/>
    </location>
</feature>
<dbReference type="OMA" id="TLMLIDT"/>
<sequence>MSMLLRVFLGFFLGAALAATSVVLLLPPSRCPWGVEPADQGRALDSATQTDTIMEKLNTVQVAAPRNEDNLSELLRSAAMEDKTIILTFTNEALALPGSLLELFLESFRLGVNTQPLLKHLVIVAMDAKALERCLHMHPLCYSFFSRRISTGADLAAEVSFMSKDYLDMMWARNRFQARVLELGYGFVFTDVDIVWFRNPLLRIPVAADIAISCDQYYGDNPYDMRKNANGGFLFARPNARTRAFYEGWYEARARFEGAHEQHVFDQVKYELAAKHGMVVHFVDTAYFSGLCEPKKDFHKVCTFHANCLLGLQNKLDKLNAVLDEWKQFKAQQELLGSNSTALTF</sequence>
<dbReference type="PANTHER" id="PTHR46038:SF35">
    <property type="entry name" value="NUCLEOTIDE-DIPHOSPHO-SUGAR TRANSFERASE DOMAIN-CONTAINING PROTEIN"/>
    <property type="match status" value="1"/>
</dbReference>
<protein>
    <recommendedName>
        <fullName evidence="2">Nucleotide-diphospho-sugar transferase domain-containing protein</fullName>
    </recommendedName>
</protein>
<organism evidence="3">
    <name type="scientific">Brachypodium distachyon</name>
    <name type="common">Purple false brome</name>
    <name type="synonym">Trachynia distachya</name>
    <dbReference type="NCBI Taxonomy" id="15368"/>
    <lineage>
        <taxon>Eukaryota</taxon>
        <taxon>Viridiplantae</taxon>
        <taxon>Streptophyta</taxon>
        <taxon>Embryophyta</taxon>
        <taxon>Tracheophyta</taxon>
        <taxon>Spermatophyta</taxon>
        <taxon>Magnoliopsida</taxon>
        <taxon>Liliopsida</taxon>
        <taxon>Poales</taxon>
        <taxon>Poaceae</taxon>
        <taxon>BOP clade</taxon>
        <taxon>Pooideae</taxon>
        <taxon>Stipodae</taxon>
        <taxon>Brachypodieae</taxon>
        <taxon>Brachypodium</taxon>
    </lineage>
</organism>
<dbReference type="HOGENOM" id="CLU_034507_1_1_1"/>
<dbReference type="GeneID" id="100843291"/>
<proteinExistence type="predicted"/>
<dbReference type="Proteomes" id="UP000008810">
    <property type="component" value="Chromosome 4"/>
</dbReference>
<reference evidence="4" key="3">
    <citation type="submission" date="2018-08" db="UniProtKB">
        <authorList>
            <consortium name="EnsemblPlants"/>
        </authorList>
    </citation>
    <scope>IDENTIFICATION</scope>
    <source>
        <strain evidence="4">cv. Bd21</strain>
    </source>
</reference>
<evidence type="ECO:0000313" key="5">
    <source>
        <dbReference type="Proteomes" id="UP000008810"/>
    </source>
</evidence>
<evidence type="ECO:0000259" key="2">
    <source>
        <dbReference type="Pfam" id="PF03407"/>
    </source>
</evidence>
<evidence type="ECO:0000313" key="4">
    <source>
        <dbReference type="EnsemblPlants" id="KQJ90911"/>
    </source>
</evidence>
<dbReference type="RefSeq" id="XP_010239417.3">
    <property type="nucleotide sequence ID" value="XM_010241115.3"/>
</dbReference>
<feature type="domain" description="Nucleotide-diphospho-sugar transferase" evidence="2">
    <location>
        <begin position="117"/>
        <end position="319"/>
    </location>
</feature>
<dbReference type="STRING" id="15368.I1IRK1"/>
<dbReference type="OrthoDB" id="540503at2759"/>
<keyword evidence="1" id="KW-0732">Signal</keyword>
<evidence type="ECO:0000313" key="3">
    <source>
        <dbReference type="EMBL" id="KQJ90911.1"/>
    </source>
</evidence>
<dbReference type="eggNOG" id="ENOG502QSX5">
    <property type="taxonomic scope" value="Eukaryota"/>
</dbReference>
<dbReference type="InterPro" id="IPR005069">
    <property type="entry name" value="Nucl-diP-sugar_transferase"/>
</dbReference>
<dbReference type="Gramene" id="KQJ90911">
    <property type="protein sequence ID" value="KQJ90911"/>
    <property type="gene ID" value="BRADI_4g34530v3"/>
</dbReference>
<dbReference type="Pfam" id="PF03407">
    <property type="entry name" value="Nucleotid_trans"/>
    <property type="match status" value="1"/>
</dbReference>
<dbReference type="PANTHER" id="PTHR46038">
    <property type="entry name" value="EXPRESSED PROTEIN-RELATED"/>
    <property type="match status" value="1"/>
</dbReference>